<reference evidence="1 2" key="1">
    <citation type="submission" date="2024-02" db="EMBL/GenBank/DDBJ databases">
        <title>Deinococcus xinjiangensis NBRC 107630.</title>
        <authorList>
            <person name="Ichikawa N."/>
            <person name="Katano-Makiyama Y."/>
            <person name="Hidaka K."/>
        </authorList>
    </citation>
    <scope>NUCLEOTIDE SEQUENCE [LARGE SCALE GENOMIC DNA]</scope>
    <source>
        <strain evidence="1 2">NBRC 107630</strain>
    </source>
</reference>
<evidence type="ECO:0000313" key="1">
    <source>
        <dbReference type="EMBL" id="GAA5503029.1"/>
    </source>
</evidence>
<organism evidence="1 2">
    <name type="scientific">Deinococcus xinjiangensis</name>
    <dbReference type="NCBI Taxonomy" id="457454"/>
    <lineage>
        <taxon>Bacteria</taxon>
        <taxon>Thermotogati</taxon>
        <taxon>Deinococcota</taxon>
        <taxon>Deinococci</taxon>
        <taxon>Deinococcales</taxon>
        <taxon>Deinococcaceae</taxon>
        <taxon>Deinococcus</taxon>
    </lineage>
</organism>
<name>A0ABP9VCR2_9DEIO</name>
<dbReference type="EMBL" id="BAABRN010000035">
    <property type="protein sequence ID" value="GAA5503029.1"/>
    <property type="molecule type" value="Genomic_DNA"/>
</dbReference>
<sequence length="61" mass="7285">MCNHEDKNIDQIVMVNCVYEQGPRPKMNPPRSRYATREEFERVQAKILRDYGEVFRRLADA</sequence>
<dbReference type="RefSeq" id="WP_353543002.1">
    <property type="nucleotide sequence ID" value="NZ_BAABRN010000035.1"/>
</dbReference>
<dbReference type="Proteomes" id="UP001458946">
    <property type="component" value="Unassembled WGS sequence"/>
</dbReference>
<keyword evidence="2" id="KW-1185">Reference proteome</keyword>
<comment type="caution">
    <text evidence="1">The sequence shown here is derived from an EMBL/GenBank/DDBJ whole genome shotgun (WGS) entry which is preliminary data.</text>
</comment>
<gene>
    <name evidence="1" type="ORF">Dxin01_02778</name>
</gene>
<proteinExistence type="predicted"/>
<evidence type="ECO:0000313" key="2">
    <source>
        <dbReference type="Proteomes" id="UP001458946"/>
    </source>
</evidence>
<accession>A0ABP9VCR2</accession>
<protein>
    <submittedName>
        <fullName evidence="1">Uncharacterized protein</fullName>
    </submittedName>
</protein>